<name>A0A8J8TP75_9EURY</name>
<dbReference type="RefSeq" id="WP_148859002.1">
    <property type="nucleotide sequence ID" value="NZ_PHNJ01000009.1"/>
</dbReference>
<keyword evidence="2" id="KW-1185">Reference proteome</keyword>
<accession>A0A8J8TP75</accession>
<dbReference type="SUPFAM" id="SSF54427">
    <property type="entry name" value="NTF2-like"/>
    <property type="match status" value="1"/>
</dbReference>
<organism evidence="1 2">
    <name type="scientific">Natronococcus pandeyae</name>
    <dbReference type="NCBI Taxonomy" id="2055836"/>
    <lineage>
        <taxon>Archaea</taxon>
        <taxon>Methanobacteriati</taxon>
        <taxon>Methanobacteriota</taxon>
        <taxon>Stenosarchaea group</taxon>
        <taxon>Halobacteria</taxon>
        <taxon>Halobacteriales</taxon>
        <taxon>Natrialbaceae</taxon>
        <taxon>Natronococcus</taxon>
    </lineage>
</organism>
<dbReference type="OrthoDB" id="8685at2157"/>
<evidence type="ECO:0000313" key="2">
    <source>
        <dbReference type="Proteomes" id="UP000766904"/>
    </source>
</evidence>
<dbReference type="InterPro" id="IPR032710">
    <property type="entry name" value="NTF2-like_dom_sf"/>
</dbReference>
<comment type="caution">
    <text evidence="1">The sequence shown here is derived from an EMBL/GenBank/DDBJ whole genome shotgun (WGS) entry which is preliminary data.</text>
</comment>
<dbReference type="InterPro" id="IPR009959">
    <property type="entry name" value="Cyclase_SnoaL-like"/>
</dbReference>
<dbReference type="Gene3D" id="3.10.450.50">
    <property type="match status" value="1"/>
</dbReference>
<dbReference type="PANTHER" id="PTHR38436">
    <property type="entry name" value="POLYKETIDE CYCLASE SNOAL-LIKE DOMAIN"/>
    <property type="match status" value="1"/>
</dbReference>
<dbReference type="PANTHER" id="PTHR38436:SF1">
    <property type="entry name" value="ESTER CYCLASE"/>
    <property type="match status" value="1"/>
</dbReference>
<reference evidence="1" key="1">
    <citation type="submission" date="2017-11" db="EMBL/GenBank/DDBJ databases">
        <authorList>
            <person name="Kajale S.C."/>
            <person name="Sharma A."/>
        </authorList>
    </citation>
    <scope>NUCLEOTIDE SEQUENCE</scope>
    <source>
        <strain evidence="1">LS1_42</strain>
    </source>
</reference>
<dbReference type="Pfam" id="PF07366">
    <property type="entry name" value="SnoaL"/>
    <property type="match status" value="1"/>
</dbReference>
<dbReference type="GO" id="GO:0030638">
    <property type="term" value="P:polyketide metabolic process"/>
    <property type="evidence" value="ECO:0007669"/>
    <property type="project" value="InterPro"/>
</dbReference>
<dbReference type="EMBL" id="PHNJ01000009">
    <property type="protein sequence ID" value="TYL37476.1"/>
    <property type="molecule type" value="Genomic_DNA"/>
</dbReference>
<sequence>MATHTHTSVEANERLARRVPEEIATKRNLELIDEVYATDAVEHLPMGDARGRGEIRADFDRFLEAFPDFSATVEGSVAQGDTVAMRVTLRGTHEGPFMGIEPTNRQFEVSNMVFTRIQDGKIVERWIQPDMHGMLRQLGVVESPIA</sequence>
<protein>
    <submittedName>
        <fullName evidence="1">Ester cyclase</fullName>
    </submittedName>
</protein>
<evidence type="ECO:0000313" key="1">
    <source>
        <dbReference type="EMBL" id="TYL37476.1"/>
    </source>
</evidence>
<gene>
    <name evidence="1" type="ORF">CV102_15990</name>
</gene>
<dbReference type="AlphaFoldDB" id="A0A8J8TP75"/>
<dbReference type="Proteomes" id="UP000766904">
    <property type="component" value="Unassembled WGS sequence"/>
</dbReference>
<proteinExistence type="predicted"/>